<evidence type="ECO:0000313" key="2">
    <source>
        <dbReference type="Proteomes" id="UP000499080"/>
    </source>
</evidence>
<dbReference type="EMBL" id="BGPR01012767">
    <property type="protein sequence ID" value="GBN57562.1"/>
    <property type="molecule type" value="Genomic_DNA"/>
</dbReference>
<accession>A0A4Y2Q2S0</accession>
<name>A0A4Y2Q2S0_ARAVE</name>
<organism evidence="1 2">
    <name type="scientific">Araneus ventricosus</name>
    <name type="common">Orbweaver spider</name>
    <name type="synonym">Epeira ventricosa</name>
    <dbReference type="NCBI Taxonomy" id="182803"/>
    <lineage>
        <taxon>Eukaryota</taxon>
        <taxon>Metazoa</taxon>
        <taxon>Ecdysozoa</taxon>
        <taxon>Arthropoda</taxon>
        <taxon>Chelicerata</taxon>
        <taxon>Arachnida</taxon>
        <taxon>Araneae</taxon>
        <taxon>Araneomorphae</taxon>
        <taxon>Entelegynae</taxon>
        <taxon>Araneoidea</taxon>
        <taxon>Araneidae</taxon>
        <taxon>Araneus</taxon>
    </lineage>
</organism>
<dbReference type="Proteomes" id="UP000499080">
    <property type="component" value="Unassembled WGS sequence"/>
</dbReference>
<protein>
    <submittedName>
        <fullName evidence="1">Uncharacterized protein</fullName>
    </submittedName>
</protein>
<keyword evidence="2" id="KW-1185">Reference proteome</keyword>
<dbReference type="AlphaFoldDB" id="A0A4Y2Q2S0"/>
<gene>
    <name evidence="1" type="ORF">AVEN_158136_1</name>
</gene>
<evidence type="ECO:0000313" key="1">
    <source>
        <dbReference type="EMBL" id="GBN57562.1"/>
    </source>
</evidence>
<reference evidence="1 2" key="1">
    <citation type="journal article" date="2019" name="Sci. Rep.">
        <title>Orb-weaving spider Araneus ventricosus genome elucidates the spidroin gene catalogue.</title>
        <authorList>
            <person name="Kono N."/>
            <person name="Nakamura H."/>
            <person name="Ohtoshi R."/>
            <person name="Moran D.A.P."/>
            <person name="Shinohara A."/>
            <person name="Yoshida Y."/>
            <person name="Fujiwara M."/>
            <person name="Mori M."/>
            <person name="Tomita M."/>
            <person name="Arakawa K."/>
        </authorList>
    </citation>
    <scope>NUCLEOTIDE SEQUENCE [LARGE SCALE GENOMIC DNA]</scope>
</reference>
<sequence length="97" mass="11789">MGYQDRLVDELRRRAICKLYGGQIEKELIRWLRVFRMVGIMIKEPIPSCRYDHQEGRSRSPKNYDNYRWHRHVALNARRHRDLMMKNSFGTLILSLK</sequence>
<proteinExistence type="predicted"/>
<comment type="caution">
    <text evidence="1">The sequence shown here is derived from an EMBL/GenBank/DDBJ whole genome shotgun (WGS) entry which is preliminary data.</text>
</comment>